<dbReference type="STRING" id="94130.A0A2Z6RP89"/>
<dbReference type="GO" id="GO:0005739">
    <property type="term" value="C:mitochondrion"/>
    <property type="evidence" value="ECO:0007669"/>
    <property type="project" value="TreeGrafter"/>
</dbReference>
<dbReference type="Gene3D" id="3.10.180.10">
    <property type="entry name" value="2,3-Dihydroxybiphenyl 1,2-Dioxygenase, domain 1"/>
    <property type="match status" value="1"/>
</dbReference>
<dbReference type="FunFam" id="3.10.180.10:FF:000003">
    <property type="entry name" value="Methylmalonyl-CoA epimerase, mitochondrial"/>
    <property type="match status" value="1"/>
</dbReference>
<keyword evidence="4" id="KW-0170">Cobalt</keyword>
<dbReference type="PANTHER" id="PTHR43048:SF3">
    <property type="entry name" value="METHYLMALONYL-COA EPIMERASE, MITOCHONDRIAL"/>
    <property type="match status" value="1"/>
</dbReference>
<comment type="function">
    <text evidence="6">Methylmalonyl-CoA epimerase involved in propionyl-CoA metabolism.</text>
</comment>
<dbReference type="InterPro" id="IPR017515">
    <property type="entry name" value="MeMalonyl-CoA_epimerase"/>
</dbReference>
<dbReference type="PROSITE" id="PS51819">
    <property type="entry name" value="VOC"/>
    <property type="match status" value="1"/>
</dbReference>
<evidence type="ECO:0000259" key="10">
    <source>
        <dbReference type="PROSITE" id="PS51819"/>
    </source>
</evidence>
<accession>A0A2Z6RP89</accession>
<comment type="catalytic activity">
    <reaction evidence="5">
        <text>(R)-methylmalonyl-CoA = (S)-methylmalonyl-CoA</text>
        <dbReference type="Rhea" id="RHEA:20553"/>
        <dbReference type="ChEBI" id="CHEBI:57326"/>
        <dbReference type="ChEBI" id="CHEBI:57327"/>
        <dbReference type="EC" id="5.1.99.1"/>
    </reaction>
    <physiologicalReaction direction="right-to-left" evidence="5">
        <dbReference type="Rhea" id="RHEA:20555"/>
    </physiologicalReaction>
</comment>
<protein>
    <recommendedName>
        <fullName evidence="8">Methylmalonyl-CoA epimerase, mitochondrial</fullName>
        <ecNumber evidence="7">5.1.99.1</ecNumber>
    </recommendedName>
    <alternativeName>
        <fullName evidence="9">DL-methylmalonyl-CoA racemase</fullName>
    </alternativeName>
</protein>
<keyword evidence="2" id="KW-0479">Metal-binding</keyword>
<comment type="similarity">
    <text evidence="1">Belongs to the methylmalonyl-CoA epimerase family.</text>
</comment>
<evidence type="ECO:0000256" key="8">
    <source>
        <dbReference type="ARBA" id="ARBA00071337"/>
    </source>
</evidence>
<gene>
    <name evidence="11" type="ORF">RclHR1_03720006</name>
</gene>
<dbReference type="CDD" id="cd07249">
    <property type="entry name" value="MMCE"/>
    <property type="match status" value="1"/>
</dbReference>
<evidence type="ECO:0000256" key="5">
    <source>
        <dbReference type="ARBA" id="ARBA00050406"/>
    </source>
</evidence>
<feature type="domain" description="VOC" evidence="10">
    <location>
        <begin position="82"/>
        <end position="212"/>
    </location>
</feature>
<reference evidence="11 12" key="1">
    <citation type="submission" date="2017-11" db="EMBL/GenBank/DDBJ databases">
        <title>The genome of Rhizophagus clarus HR1 reveals common genetic basis of auxotrophy among arbuscular mycorrhizal fungi.</title>
        <authorList>
            <person name="Kobayashi Y."/>
        </authorList>
    </citation>
    <scope>NUCLEOTIDE SEQUENCE [LARGE SCALE GENOMIC DNA]</scope>
    <source>
        <strain evidence="11 12">HR1</strain>
    </source>
</reference>
<comment type="caution">
    <text evidence="11">The sequence shown here is derived from an EMBL/GenBank/DDBJ whole genome shotgun (WGS) entry which is preliminary data.</text>
</comment>
<evidence type="ECO:0000256" key="6">
    <source>
        <dbReference type="ARBA" id="ARBA00053742"/>
    </source>
</evidence>
<dbReference type="InterPro" id="IPR029068">
    <property type="entry name" value="Glyas_Bleomycin-R_OHBP_Dase"/>
</dbReference>
<organism evidence="11 12">
    <name type="scientific">Rhizophagus clarus</name>
    <dbReference type="NCBI Taxonomy" id="94130"/>
    <lineage>
        <taxon>Eukaryota</taxon>
        <taxon>Fungi</taxon>
        <taxon>Fungi incertae sedis</taxon>
        <taxon>Mucoromycota</taxon>
        <taxon>Glomeromycotina</taxon>
        <taxon>Glomeromycetes</taxon>
        <taxon>Glomerales</taxon>
        <taxon>Glomeraceae</taxon>
        <taxon>Rhizophagus</taxon>
    </lineage>
</organism>
<evidence type="ECO:0000256" key="7">
    <source>
        <dbReference type="ARBA" id="ARBA00066411"/>
    </source>
</evidence>
<evidence type="ECO:0000313" key="12">
    <source>
        <dbReference type="Proteomes" id="UP000247702"/>
    </source>
</evidence>
<name>A0A2Z6RP89_9GLOM</name>
<dbReference type="SUPFAM" id="SSF54593">
    <property type="entry name" value="Glyoxalase/Bleomycin resistance protein/Dihydroxybiphenyl dioxygenase"/>
    <property type="match status" value="1"/>
</dbReference>
<evidence type="ECO:0000256" key="4">
    <source>
        <dbReference type="ARBA" id="ARBA00023285"/>
    </source>
</evidence>
<dbReference type="Proteomes" id="UP000247702">
    <property type="component" value="Unassembled WGS sequence"/>
</dbReference>
<proteinExistence type="inferred from homology"/>
<evidence type="ECO:0000256" key="9">
    <source>
        <dbReference type="ARBA" id="ARBA00081771"/>
    </source>
</evidence>
<evidence type="ECO:0000256" key="1">
    <source>
        <dbReference type="ARBA" id="ARBA00009308"/>
    </source>
</evidence>
<dbReference type="InterPro" id="IPR051785">
    <property type="entry name" value="MMCE/EMCE_epimerase"/>
</dbReference>
<dbReference type="GO" id="GO:0046491">
    <property type="term" value="P:L-methylmalonyl-CoA metabolic process"/>
    <property type="evidence" value="ECO:0007669"/>
    <property type="project" value="TreeGrafter"/>
</dbReference>
<sequence>MFHLFKNIFPKNINAISNSTLLSRTLNTKNIGVFSAFSKFNNNIYFERYQNKYFSSFSSVSFIAGANTSNISNDHPLWKLGHLNHVAIAVPNIDNAINFYKNILGVDQVSEAVPQPEHGVYTVFVNLGNTKIELLYPYGEKSPIQNFLEKNKNGGIHHICIEVNDVSNAVKDLLDKGIRPLDPEPKIGAHGNPVVFLHPKDCGGVLVELEQVNKKN</sequence>
<evidence type="ECO:0000256" key="2">
    <source>
        <dbReference type="ARBA" id="ARBA00022723"/>
    </source>
</evidence>
<dbReference type="GO" id="GO:0004493">
    <property type="term" value="F:methylmalonyl-CoA epimerase activity"/>
    <property type="evidence" value="ECO:0007669"/>
    <property type="project" value="UniProtKB-EC"/>
</dbReference>
<dbReference type="AlphaFoldDB" id="A0A2Z6RP89"/>
<dbReference type="EMBL" id="BEXD01003024">
    <property type="protein sequence ID" value="GBC00045.1"/>
    <property type="molecule type" value="Genomic_DNA"/>
</dbReference>
<dbReference type="GO" id="GO:0046872">
    <property type="term" value="F:metal ion binding"/>
    <property type="evidence" value="ECO:0007669"/>
    <property type="project" value="UniProtKB-KW"/>
</dbReference>
<dbReference type="PANTHER" id="PTHR43048">
    <property type="entry name" value="METHYLMALONYL-COA EPIMERASE"/>
    <property type="match status" value="1"/>
</dbReference>
<evidence type="ECO:0000256" key="3">
    <source>
        <dbReference type="ARBA" id="ARBA00023235"/>
    </source>
</evidence>
<keyword evidence="12" id="KW-1185">Reference proteome</keyword>
<dbReference type="InterPro" id="IPR037523">
    <property type="entry name" value="VOC_core"/>
</dbReference>
<keyword evidence="3" id="KW-0413">Isomerase</keyword>
<dbReference type="NCBIfam" id="TIGR03081">
    <property type="entry name" value="metmalonyl_epim"/>
    <property type="match status" value="1"/>
</dbReference>
<dbReference type="Pfam" id="PF13669">
    <property type="entry name" value="Glyoxalase_4"/>
    <property type="match status" value="1"/>
</dbReference>
<dbReference type="EC" id="5.1.99.1" evidence="7"/>
<evidence type="ECO:0000313" key="11">
    <source>
        <dbReference type="EMBL" id="GBC00045.1"/>
    </source>
</evidence>